<evidence type="ECO:0000256" key="5">
    <source>
        <dbReference type="SAM" id="Phobius"/>
    </source>
</evidence>
<evidence type="ECO:0000313" key="8">
    <source>
        <dbReference type="Proteomes" id="UP000238392"/>
    </source>
</evidence>
<evidence type="ECO:0000256" key="1">
    <source>
        <dbReference type="ARBA" id="ARBA00004141"/>
    </source>
</evidence>
<keyword evidence="3 5" id="KW-1133">Transmembrane helix</keyword>
<dbReference type="Pfam" id="PF07298">
    <property type="entry name" value="NnrU"/>
    <property type="match status" value="1"/>
</dbReference>
<proteinExistence type="predicted"/>
<dbReference type="EMBL" id="PVTQ01000002">
    <property type="protein sequence ID" value="PRY92307.1"/>
    <property type="molecule type" value="Genomic_DNA"/>
</dbReference>
<evidence type="ECO:0000259" key="6">
    <source>
        <dbReference type="Pfam" id="PF07298"/>
    </source>
</evidence>
<feature type="transmembrane region" description="Helical" evidence="5">
    <location>
        <begin position="34"/>
        <end position="53"/>
    </location>
</feature>
<name>A0A2T0X061_9RHOB</name>
<dbReference type="InterPro" id="IPR009915">
    <property type="entry name" value="NnrU_dom"/>
</dbReference>
<dbReference type="Proteomes" id="UP000238392">
    <property type="component" value="Unassembled WGS sequence"/>
</dbReference>
<sequence>MLILILGLLLWAGGHYYKRILPEIHEQMGQKAKGLSTLLIVMGLAMMIVGYRNADFINVWYPPTWTVHLNNLLMLVAVFCLGTAHTKGRLRGWTRHPMLISVKIWAVAHLLVNGDLASIVLFGGMLLWAGVQVMLINRAAPEWERPEKGPAKKDVILVIATLVAFGVITGIHMALGVSPFPQG</sequence>
<feature type="domain" description="NnrU" evidence="6">
    <location>
        <begin position="3"/>
        <end position="179"/>
    </location>
</feature>
<feature type="transmembrane region" description="Helical" evidence="5">
    <location>
        <begin position="155"/>
        <end position="175"/>
    </location>
</feature>
<evidence type="ECO:0000256" key="2">
    <source>
        <dbReference type="ARBA" id="ARBA00022692"/>
    </source>
</evidence>
<keyword evidence="2 5" id="KW-0812">Transmembrane</keyword>
<gene>
    <name evidence="7" type="ORF">CLV74_102222</name>
</gene>
<accession>A0A2T0X061</accession>
<dbReference type="AlphaFoldDB" id="A0A2T0X061"/>
<keyword evidence="4 5" id="KW-0472">Membrane</keyword>
<comment type="caution">
    <text evidence="7">The sequence shown here is derived from an EMBL/GenBank/DDBJ whole genome shotgun (WGS) entry which is preliminary data.</text>
</comment>
<dbReference type="RefSeq" id="WP_106262835.1">
    <property type="nucleotide sequence ID" value="NZ_PVTQ01000002.1"/>
</dbReference>
<evidence type="ECO:0000256" key="3">
    <source>
        <dbReference type="ARBA" id="ARBA00022989"/>
    </source>
</evidence>
<evidence type="ECO:0000256" key="4">
    <source>
        <dbReference type="ARBA" id="ARBA00023136"/>
    </source>
</evidence>
<feature type="transmembrane region" description="Helical" evidence="5">
    <location>
        <begin position="104"/>
        <end position="128"/>
    </location>
</feature>
<dbReference type="OrthoDB" id="5293641at2"/>
<organism evidence="7 8">
    <name type="scientific">Donghicola tyrosinivorans</name>
    <dbReference type="NCBI Taxonomy" id="1652492"/>
    <lineage>
        <taxon>Bacteria</taxon>
        <taxon>Pseudomonadati</taxon>
        <taxon>Pseudomonadota</taxon>
        <taxon>Alphaproteobacteria</taxon>
        <taxon>Rhodobacterales</taxon>
        <taxon>Roseobacteraceae</taxon>
        <taxon>Donghicola</taxon>
    </lineage>
</organism>
<keyword evidence="8" id="KW-1185">Reference proteome</keyword>
<feature type="transmembrane region" description="Helical" evidence="5">
    <location>
        <begin position="65"/>
        <end position="84"/>
    </location>
</feature>
<dbReference type="GO" id="GO:0016020">
    <property type="term" value="C:membrane"/>
    <property type="evidence" value="ECO:0007669"/>
    <property type="project" value="UniProtKB-SubCell"/>
</dbReference>
<comment type="subcellular location">
    <subcellularLocation>
        <location evidence="1">Membrane</location>
        <topology evidence="1">Multi-pass membrane protein</topology>
    </subcellularLocation>
</comment>
<evidence type="ECO:0000313" key="7">
    <source>
        <dbReference type="EMBL" id="PRY92307.1"/>
    </source>
</evidence>
<reference evidence="7 8" key="1">
    <citation type="submission" date="2018-03" db="EMBL/GenBank/DDBJ databases">
        <title>Genomic Encyclopedia of Archaeal and Bacterial Type Strains, Phase II (KMG-II): from individual species to whole genera.</title>
        <authorList>
            <person name="Goeker M."/>
        </authorList>
    </citation>
    <scope>NUCLEOTIDE SEQUENCE [LARGE SCALE GENOMIC DNA]</scope>
    <source>
        <strain evidence="7 8">DSM 100212</strain>
    </source>
</reference>
<protein>
    <submittedName>
        <fullName evidence="7">Putative membrane protein</fullName>
    </submittedName>
</protein>